<dbReference type="SUPFAM" id="SSF51621">
    <property type="entry name" value="Phosphoenolpyruvate/pyruvate domain"/>
    <property type="match status" value="1"/>
</dbReference>
<feature type="domain" description="Pyruvate kinase barrel" evidence="12">
    <location>
        <begin position="1"/>
        <end position="295"/>
    </location>
</feature>
<accession>A0A381ZR89</accession>
<dbReference type="SUPFAM" id="SSF52935">
    <property type="entry name" value="PK C-terminal domain-like"/>
    <property type="match status" value="1"/>
</dbReference>
<keyword evidence="6" id="KW-0547">Nucleotide-binding</keyword>
<evidence type="ECO:0000256" key="9">
    <source>
        <dbReference type="ARBA" id="ARBA00022842"/>
    </source>
</evidence>
<reference evidence="14" key="1">
    <citation type="submission" date="2018-05" db="EMBL/GenBank/DDBJ databases">
        <authorList>
            <person name="Lanie J.A."/>
            <person name="Ng W.-L."/>
            <person name="Kazmierczak K.M."/>
            <person name="Andrzejewski T.M."/>
            <person name="Davidsen T.M."/>
            <person name="Wayne K.J."/>
            <person name="Tettelin H."/>
            <person name="Glass J.I."/>
            <person name="Rusch D."/>
            <person name="Podicherti R."/>
            <person name="Tsui H.-C.T."/>
            <person name="Winkler M.E."/>
        </authorList>
    </citation>
    <scope>NUCLEOTIDE SEQUENCE</scope>
</reference>
<dbReference type="UniPathway" id="UPA00109">
    <property type="reaction ID" value="UER00188"/>
</dbReference>
<dbReference type="NCBIfam" id="TIGR01064">
    <property type="entry name" value="pyruv_kin"/>
    <property type="match status" value="1"/>
</dbReference>
<dbReference type="InterPro" id="IPR011037">
    <property type="entry name" value="Pyrv_Knase-like_insert_dom_sf"/>
</dbReference>
<dbReference type="Gene3D" id="3.20.20.60">
    <property type="entry name" value="Phosphoenolpyruvate-binding domains"/>
    <property type="match status" value="1"/>
</dbReference>
<evidence type="ECO:0000256" key="8">
    <source>
        <dbReference type="ARBA" id="ARBA00022840"/>
    </source>
</evidence>
<dbReference type="InterPro" id="IPR015793">
    <property type="entry name" value="Pyrv_Knase_brl"/>
</dbReference>
<dbReference type="GO" id="GO:0005524">
    <property type="term" value="F:ATP binding"/>
    <property type="evidence" value="ECO:0007669"/>
    <property type="project" value="UniProtKB-KW"/>
</dbReference>
<dbReference type="AlphaFoldDB" id="A0A381ZR89"/>
<dbReference type="Pfam" id="PF00224">
    <property type="entry name" value="PK"/>
    <property type="match status" value="1"/>
</dbReference>
<keyword evidence="5" id="KW-0479">Metal-binding</keyword>
<feature type="domain" description="Pyruvate kinase C-terminal" evidence="13">
    <location>
        <begin position="329"/>
        <end position="440"/>
    </location>
</feature>
<sequence length="453" mass="48354">MDVARLNFSHQTIDWHRERVAMIRDVSAEAGRPIGILQDLPGPKIRVGNFPDGPVELKVGQEFTLTAGGADGDMCGVSVNQKALIEAVEPGDPILLSDGTIRLRAVHIENDSVVCEVTVGGRLGSHKGVNLPNRALALPSMTEYDREALIAGLDMGVDFVALSFVRSPDDVEIARKVIEEHGRHVPIIAKIEKFEALENLEGIIEAVDAVMVARGDLAVEIPLWDVPQVQKQVIKAANTAAKPVITATQMLLSMVDSPQPARAETSDVANAMYDGTDAVMLSEETAVGSYPVEAVEVMANICVATEKKLCQPGTYRKLPVDRRHLVPDVVATAACMVARHLNATALVVPTRTGSTAIKIGACRPSQPIIAIGTHIETVGRMTLVWGVVPIYGEDLLTHESMLMEAERRAEASGLIKKGDLLVITAGFPVGGPGSTNTVTVKTAGEQLSTINTN</sequence>
<dbReference type="FunFam" id="2.40.33.10:FF:000001">
    <property type="entry name" value="Pyruvate kinase"/>
    <property type="match status" value="1"/>
</dbReference>
<comment type="pathway">
    <text evidence="1">Carbohydrate degradation; glycolysis; pyruvate from D-glyceraldehyde 3-phosphate: step 5/5.</text>
</comment>
<evidence type="ECO:0000259" key="12">
    <source>
        <dbReference type="Pfam" id="PF00224"/>
    </source>
</evidence>
<dbReference type="PANTHER" id="PTHR11817">
    <property type="entry name" value="PYRUVATE KINASE"/>
    <property type="match status" value="1"/>
</dbReference>
<gene>
    <name evidence="14" type="ORF">METZ01_LOCUS144614</name>
</gene>
<dbReference type="GO" id="GO:0030955">
    <property type="term" value="F:potassium ion binding"/>
    <property type="evidence" value="ECO:0007669"/>
    <property type="project" value="InterPro"/>
</dbReference>
<dbReference type="EC" id="2.7.1.40" evidence="3"/>
<dbReference type="PRINTS" id="PR01050">
    <property type="entry name" value="PYRUVTKNASE"/>
</dbReference>
<dbReference type="Pfam" id="PF02887">
    <property type="entry name" value="PK_C"/>
    <property type="match status" value="1"/>
</dbReference>
<dbReference type="InterPro" id="IPR015806">
    <property type="entry name" value="Pyrv_Knase_insert_dom_sf"/>
</dbReference>
<evidence type="ECO:0000256" key="10">
    <source>
        <dbReference type="ARBA" id="ARBA00023152"/>
    </source>
</evidence>
<dbReference type="EMBL" id="UINC01022345">
    <property type="protein sequence ID" value="SVA91760.1"/>
    <property type="molecule type" value="Genomic_DNA"/>
</dbReference>
<dbReference type="NCBIfam" id="NF004491">
    <property type="entry name" value="PRK05826.1"/>
    <property type="match status" value="1"/>
</dbReference>
<keyword evidence="10" id="KW-0324">Glycolysis</keyword>
<keyword evidence="8" id="KW-0067">ATP-binding</keyword>
<proteinExistence type="inferred from homology"/>
<evidence type="ECO:0000256" key="5">
    <source>
        <dbReference type="ARBA" id="ARBA00022723"/>
    </source>
</evidence>
<dbReference type="InterPro" id="IPR040442">
    <property type="entry name" value="Pyrv_kinase-like_dom_sf"/>
</dbReference>
<evidence type="ECO:0000259" key="13">
    <source>
        <dbReference type="Pfam" id="PF02887"/>
    </source>
</evidence>
<dbReference type="GO" id="GO:0000287">
    <property type="term" value="F:magnesium ion binding"/>
    <property type="evidence" value="ECO:0007669"/>
    <property type="project" value="InterPro"/>
</dbReference>
<dbReference type="PROSITE" id="PS00110">
    <property type="entry name" value="PYRUVATE_KINASE"/>
    <property type="match status" value="1"/>
</dbReference>
<evidence type="ECO:0000313" key="14">
    <source>
        <dbReference type="EMBL" id="SVA91760.1"/>
    </source>
</evidence>
<dbReference type="InterPro" id="IPR015795">
    <property type="entry name" value="Pyrv_Knase_C"/>
</dbReference>
<dbReference type="SUPFAM" id="SSF50800">
    <property type="entry name" value="PK beta-barrel domain-like"/>
    <property type="match status" value="1"/>
</dbReference>
<keyword evidence="7" id="KW-0418">Kinase</keyword>
<dbReference type="Gene3D" id="3.40.1380.20">
    <property type="entry name" value="Pyruvate kinase, C-terminal domain"/>
    <property type="match status" value="1"/>
</dbReference>
<keyword evidence="11" id="KW-0670">Pyruvate</keyword>
<evidence type="ECO:0000256" key="2">
    <source>
        <dbReference type="ARBA" id="ARBA00008663"/>
    </source>
</evidence>
<organism evidence="14">
    <name type="scientific">marine metagenome</name>
    <dbReference type="NCBI Taxonomy" id="408172"/>
    <lineage>
        <taxon>unclassified sequences</taxon>
        <taxon>metagenomes</taxon>
        <taxon>ecological metagenomes</taxon>
    </lineage>
</organism>
<evidence type="ECO:0000256" key="4">
    <source>
        <dbReference type="ARBA" id="ARBA00022679"/>
    </source>
</evidence>
<comment type="similarity">
    <text evidence="2">Belongs to the pyruvate kinase family.</text>
</comment>
<keyword evidence="9" id="KW-0460">Magnesium</keyword>
<evidence type="ECO:0000256" key="1">
    <source>
        <dbReference type="ARBA" id="ARBA00004997"/>
    </source>
</evidence>
<dbReference type="Gene3D" id="2.40.33.10">
    <property type="entry name" value="PK beta-barrel domain-like"/>
    <property type="match status" value="1"/>
</dbReference>
<name>A0A381ZR89_9ZZZZ</name>
<dbReference type="InterPro" id="IPR001697">
    <property type="entry name" value="Pyr_Knase"/>
</dbReference>
<dbReference type="InterPro" id="IPR036918">
    <property type="entry name" value="Pyrv_Knase_C_sf"/>
</dbReference>
<dbReference type="GO" id="GO:0004743">
    <property type="term" value="F:pyruvate kinase activity"/>
    <property type="evidence" value="ECO:0007669"/>
    <property type="project" value="UniProtKB-EC"/>
</dbReference>
<evidence type="ECO:0000256" key="6">
    <source>
        <dbReference type="ARBA" id="ARBA00022741"/>
    </source>
</evidence>
<dbReference type="NCBIfam" id="NF004978">
    <property type="entry name" value="PRK06354.1"/>
    <property type="match status" value="1"/>
</dbReference>
<evidence type="ECO:0000256" key="3">
    <source>
        <dbReference type="ARBA" id="ARBA00012142"/>
    </source>
</evidence>
<keyword evidence="4" id="KW-0808">Transferase</keyword>
<protein>
    <recommendedName>
        <fullName evidence="3">pyruvate kinase</fullName>
        <ecNumber evidence="3">2.7.1.40</ecNumber>
    </recommendedName>
</protein>
<evidence type="ECO:0000256" key="7">
    <source>
        <dbReference type="ARBA" id="ARBA00022777"/>
    </source>
</evidence>
<dbReference type="InterPro" id="IPR018209">
    <property type="entry name" value="Pyrv_Knase_AS"/>
</dbReference>
<dbReference type="GO" id="GO:0016301">
    <property type="term" value="F:kinase activity"/>
    <property type="evidence" value="ECO:0007669"/>
    <property type="project" value="UniProtKB-KW"/>
</dbReference>
<evidence type="ECO:0000256" key="11">
    <source>
        <dbReference type="ARBA" id="ARBA00023317"/>
    </source>
</evidence>
<dbReference type="InterPro" id="IPR015813">
    <property type="entry name" value="Pyrv/PenolPyrv_kinase-like_dom"/>
</dbReference>